<keyword evidence="3" id="KW-1185">Reference proteome</keyword>
<reference evidence="2" key="1">
    <citation type="journal article" date="2020" name="bioRxiv">
        <title>Hybrid origin of Populus tomentosa Carr. identified through genome sequencing and phylogenomic analysis.</title>
        <authorList>
            <person name="An X."/>
            <person name="Gao K."/>
            <person name="Chen Z."/>
            <person name="Li J."/>
            <person name="Yang X."/>
            <person name="Yang X."/>
            <person name="Zhou J."/>
            <person name="Guo T."/>
            <person name="Zhao T."/>
            <person name="Huang S."/>
            <person name="Miao D."/>
            <person name="Khan W.U."/>
            <person name="Rao P."/>
            <person name="Ye M."/>
            <person name="Lei B."/>
            <person name="Liao W."/>
            <person name="Wang J."/>
            <person name="Ji L."/>
            <person name="Li Y."/>
            <person name="Guo B."/>
            <person name="Mustafa N.S."/>
            <person name="Li S."/>
            <person name="Yun Q."/>
            <person name="Keller S.R."/>
            <person name="Mao J."/>
            <person name="Zhang R."/>
            <person name="Strauss S.H."/>
        </authorList>
    </citation>
    <scope>NUCLEOTIDE SEQUENCE</scope>
    <source>
        <strain evidence="2">GM15</strain>
        <tissue evidence="2">Leaf</tissue>
    </source>
</reference>
<feature type="compositionally biased region" description="Polar residues" evidence="1">
    <location>
        <begin position="56"/>
        <end position="68"/>
    </location>
</feature>
<sequence>MEIPESEELQEPRNKTASSGARESKGQDGRGQGSGGGGNRLRPFVRERRKAEDLMANSSPELGNSSPSIHDPTLEKGSIAPLSCQQHEQRSTAPLIYCFGSNGWKSNTSGSVSRAELKCASGLNLNETRDRSMLY</sequence>
<feature type="region of interest" description="Disordered" evidence="1">
    <location>
        <begin position="1"/>
        <end position="86"/>
    </location>
</feature>
<organism evidence="2 3">
    <name type="scientific">Populus tomentosa</name>
    <name type="common">Chinese white poplar</name>
    <dbReference type="NCBI Taxonomy" id="118781"/>
    <lineage>
        <taxon>Eukaryota</taxon>
        <taxon>Viridiplantae</taxon>
        <taxon>Streptophyta</taxon>
        <taxon>Embryophyta</taxon>
        <taxon>Tracheophyta</taxon>
        <taxon>Spermatophyta</taxon>
        <taxon>Magnoliopsida</taxon>
        <taxon>eudicotyledons</taxon>
        <taxon>Gunneridae</taxon>
        <taxon>Pentapetalae</taxon>
        <taxon>rosids</taxon>
        <taxon>fabids</taxon>
        <taxon>Malpighiales</taxon>
        <taxon>Salicaceae</taxon>
        <taxon>Saliceae</taxon>
        <taxon>Populus</taxon>
    </lineage>
</organism>
<feature type="compositionally biased region" description="Gly residues" evidence="1">
    <location>
        <begin position="29"/>
        <end position="39"/>
    </location>
</feature>
<evidence type="ECO:0000313" key="3">
    <source>
        <dbReference type="Proteomes" id="UP000886885"/>
    </source>
</evidence>
<evidence type="ECO:0000256" key="1">
    <source>
        <dbReference type="SAM" id="MobiDB-lite"/>
    </source>
</evidence>
<feature type="compositionally biased region" description="Basic and acidic residues" evidence="1">
    <location>
        <begin position="44"/>
        <end position="53"/>
    </location>
</feature>
<evidence type="ECO:0000313" key="2">
    <source>
        <dbReference type="EMBL" id="KAG6779870.1"/>
    </source>
</evidence>
<name>A0A8X8D6Q8_POPTO</name>
<accession>A0A8X8D6Q8</accession>
<comment type="caution">
    <text evidence="2">The sequence shown here is derived from an EMBL/GenBank/DDBJ whole genome shotgun (WGS) entry which is preliminary data.</text>
</comment>
<dbReference type="AlphaFoldDB" id="A0A8X8D6Q8"/>
<gene>
    <name evidence="2" type="ORF">POTOM_016272</name>
</gene>
<proteinExistence type="predicted"/>
<protein>
    <submittedName>
        <fullName evidence="2">Uncharacterized protein</fullName>
    </submittedName>
</protein>
<dbReference type="Proteomes" id="UP000886885">
    <property type="component" value="Chromosome 4A"/>
</dbReference>
<dbReference type="EMBL" id="JAAWWB010000007">
    <property type="protein sequence ID" value="KAG6779870.1"/>
    <property type="molecule type" value="Genomic_DNA"/>
</dbReference>